<dbReference type="SUPFAM" id="SSF51905">
    <property type="entry name" value="FAD/NAD(P)-binding domain"/>
    <property type="match status" value="1"/>
</dbReference>
<comment type="caution">
    <text evidence="7">The sequence shown here is derived from an EMBL/GenBank/DDBJ whole genome shotgun (WGS) entry which is preliminary data.</text>
</comment>
<evidence type="ECO:0000259" key="6">
    <source>
        <dbReference type="Pfam" id="PF01266"/>
    </source>
</evidence>
<accession>A0ABT2S1A4</accession>
<evidence type="ECO:0000313" key="8">
    <source>
        <dbReference type="Proteomes" id="UP001652461"/>
    </source>
</evidence>
<evidence type="ECO:0000313" key="7">
    <source>
        <dbReference type="EMBL" id="MCU6698331.1"/>
    </source>
</evidence>
<evidence type="ECO:0000256" key="4">
    <source>
        <dbReference type="ARBA" id="ARBA00022827"/>
    </source>
</evidence>
<keyword evidence="4" id="KW-0274">FAD</keyword>
<dbReference type="PRINTS" id="PR01001">
    <property type="entry name" value="FADG3PDH"/>
</dbReference>
<dbReference type="InterPro" id="IPR006076">
    <property type="entry name" value="FAD-dep_OxRdtase"/>
</dbReference>
<feature type="domain" description="FAD dependent oxidoreductase" evidence="6">
    <location>
        <begin position="3"/>
        <end position="367"/>
    </location>
</feature>
<keyword evidence="5" id="KW-0560">Oxidoreductase</keyword>
<dbReference type="Proteomes" id="UP001652461">
    <property type="component" value="Unassembled WGS sequence"/>
</dbReference>
<evidence type="ECO:0000256" key="1">
    <source>
        <dbReference type="ARBA" id="ARBA00001974"/>
    </source>
</evidence>
<dbReference type="Pfam" id="PF01266">
    <property type="entry name" value="DAO"/>
    <property type="match status" value="1"/>
</dbReference>
<comment type="similarity">
    <text evidence="2">Belongs to the FAD-dependent glycerol-3-phosphate dehydrogenase family.</text>
</comment>
<dbReference type="SUPFAM" id="SSF54373">
    <property type="entry name" value="FAD-linked reductases, C-terminal domain"/>
    <property type="match status" value="1"/>
</dbReference>
<proteinExistence type="inferred from homology"/>
<dbReference type="PANTHER" id="PTHR13847:SF287">
    <property type="entry name" value="FAD-DEPENDENT OXIDOREDUCTASE DOMAIN-CONTAINING PROTEIN 1"/>
    <property type="match status" value="1"/>
</dbReference>
<dbReference type="PANTHER" id="PTHR13847">
    <property type="entry name" value="SARCOSINE DEHYDROGENASE-RELATED"/>
    <property type="match status" value="1"/>
</dbReference>
<organism evidence="7 8">
    <name type="scientific">Laedolimicola ammoniilytica</name>
    <dbReference type="NCBI Taxonomy" id="2981771"/>
    <lineage>
        <taxon>Bacteria</taxon>
        <taxon>Bacillati</taxon>
        <taxon>Bacillota</taxon>
        <taxon>Clostridia</taxon>
        <taxon>Lachnospirales</taxon>
        <taxon>Lachnospiraceae</taxon>
        <taxon>Laedolimicola</taxon>
    </lineage>
</organism>
<evidence type="ECO:0000256" key="5">
    <source>
        <dbReference type="ARBA" id="ARBA00023002"/>
    </source>
</evidence>
<dbReference type="RefSeq" id="WP_158365219.1">
    <property type="nucleotide sequence ID" value="NZ_JAOQKC010000030.1"/>
</dbReference>
<evidence type="ECO:0000256" key="3">
    <source>
        <dbReference type="ARBA" id="ARBA00022630"/>
    </source>
</evidence>
<gene>
    <name evidence="7" type="ORF">OCV63_15780</name>
</gene>
<dbReference type="Gene3D" id="3.50.50.60">
    <property type="entry name" value="FAD/NAD(P)-binding domain"/>
    <property type="match status" value="1"/>
</dbReference>
<sequence>MEDVIVIGGGVIGTSILYHLAKKGVKGTLLEKKELASGTSGKCDGNIQRGDTKSGIDSEFVKMGQELFPQIARELSRDIQWREEPSLMVFETEAEDEAGKRFVEEQKKNGLDIRYLDQKELLECEPNLAKDLAGGCQFAHDGRVNPMLLTIGLAEEAGRMGARVKEGEGVTDIRRDAETGLYTVTTTAGEYQAPVVINAAGVWAPEIGTFLGIDIPIIPRQGQILVAEVIGTLVSQTVTEFGYIMTKYAKKDYKRNVTPNMEKYGVAMVVEPTDAGNFLVGSSRQFRGFDTRTDFLTLQALAQRAMRFFPCIQNINVIRSYAGLRPYTKDQRAIISETDLKGFYVAAGHEGGGITQSLITGRLMAEMVTGQKTCIDPTPFALGRFY</sequence>
<keyword evidence="3" id="KW-0285">Flavoprotein</keyword>
<dbReference type="Gene3D" id="3.30.9.10">
    <property type="entry name" value="D-Amino Acid Oxidase, subunit A, domain 2"/>
    <property type="match status" value="1"/>
</dbReference>
<dbReference type="InterPro" id="IPR036188">
    <property type="entry name" value="FAD/NAD-bd_sf"/>
</dbReference>
<dbReference type="EMBL" id="JAOQKC010000030">
    <property type="protein sequence ID" value="MCU6698331.1"/>
    <property type="molecule type" value="Genomic_DNA"/>
</dbReference>
<name>A0ABT2S1A4_9FIRM</name>
<comment type="cofactor">
    <cofactor evidence="1">
        <name>FAD</name>
        <dbReference type="ChEBI" id="CHEBI:57692"/>
    </cofactor>
</comment>
<keyword evidence="8" id="KW-1185">Reference proteome</keyword>
<evidence type="ECO:0000256" key="2">
    <source>
        <dbReference type="ARBA" id="ARBA00007330"/>
    </source>
</evidence>
<protein>
    <submittedName>
        <fullName evidence="7">FAD-binding oxidoreductase</fullName>
    </submittedName>
</protein>
<reference evidence="7 8" key="1">
    <citation type="journal article" date="2021" name="ISME Commun">
        <title>Automated analysis of genomic sequences facilitates high-throughput and comprehensive description of bacteria.</title>
        <authorList>
            <person name="Hitch T.C.A."/>
        </authorList>
    </citation>
    <scope>NUCLEOTIDE SEQUENCE [LARGE SCALE GENOMIC DNA]</scope>
    <source>
        <strain evidence="7 8">Sanger_04</strain>
    </source>
</reference>
<dbReference type="InterPro" id="IPR000447">
    <property type="entry name" value="G3P_DH_FAD-dep"/>
</dbReference>